<accession>A0A1I0Q112</accession>
<name>A0A1I0Q112_9RHOB</name>
<evidence type="ECO:0000256" key="1">
    <source>
        <dbReference type="SAM" id="MobiDB-lite"/>
    </source>
</evidence>
<evidence type="ECO:0000313" key="3">
    <source>
        <dbReference type="Proteomes" id="UP000199650"/>
    </source>
</evidence>
<dbReference type="STRING" id="1173584.SAMN05444851_2106"/>
<dbReference type="EMBL" id="FOJB01000001">
    <property type="protein sequence ID" value="SEW20443.1"/>
    <property type="molecule type" value="Genomic_DNA"/>
</dbReference>
<sequence length="56" mass="5989">MTAPLPASAFDTASQTTPPKHDALDLTGYGKKAQIVLNNMVYTLTITRAGKLILTK</sequence>
<dbReference type="Gene3D" id="2.10.70.10">
    <property type="entry name" value="Complement Module, domain 1"/>
    <property type="match status" value="1"/>
</dbReference>
<dbReference type="OrthoDB" id="7691333at2"/>
<keyword evidence="3" id="KW-1185">Reference proteome</keyword>
<evidence type="ECO:0000313" key="2">
    <source>
        <dbReference type="EMBL" id="SEW20443.1"/>
    </source>
</evidence>
<dbReference type="Proteomes" id="UP000199650">
    <property type="component" value="Unassembled WGS sequence"/>
</dbReference>
<protein>
    <submittedName>
        <fullName evidence="2">Hemin uptake protein hemP</fullName>
    </submittedName>
</protein>
<proteinExistence type="predicted"/>
<organism evidence="2 3">
    <name type="scientific">Aliiroseovarius sediminilitoris</name>
    <dbReference type="NCBI Taxonomy" id="1173584"/>
    <lineage>
        <taxon>Bacteria</taxon>
        <taxon>Pseudomonadati</taxon>
        <taxon>Pseudomonadota</taxon>
        <taxon>Alphaproteobacteria</taxon>
        <taxon>Rhodobacterales</taxon>
        <taxon>Paracoccaceae</taxon>
        <taxon>Aliiroseovarius</taxon>
    </lineage>
</organism>
<dbReference type="Pfam" id="PF10636">
    <property type="entry name" value="hemP"/>
    <property type="match status" value="1"/>
</dbReference>
<feature type="region of interest" description="Disordered" evidence="1">
    <location>
        <begin position="1"/>
        <end position="22"/>
    </location>
</feature>
<dbReference type="RefSeq" id="WP_091430443.1">
    <property type="nucleotide sequence ID" value="NZ_FOJB01000001.1"/>
</dbReference>
<dbReference type="AlphaFoldDB" id="A0A1I0Q112"/>
<gene>
    <name evidence="2" type="ORF">SAMN05444851_2106</name>
</gene>
<dbReference type="InterPro" id="IPR019600">
    <property type="entry name" value="Hemin_uptake_protein_HemP"/>
</dbReference>
<reference evidence="2 3" key="1">
    <citation type="submission" date="2016-10" db="EMBL/GenBank/DDBJ databases">
        <authorList>
            <person name="de Groot N.N."/>
        </authorList>
    </citation>
    <scope>NUCLEOTIDE SEQUENCE [LARGE SCALE GENOMIC DNA]</scope>
    <source>
        <strain evidence="2 3">DSM 29439</strain>
    </source>
</reference>